<dbReference type="GO" id="GO:0004820">
    <property type="term" value="F:glycine-tRNA ligase activity"/>
    <property type="evidence" value="ECO:0007669"/>
    <property type="project" value="UniProtKB-EC"/>
</dbReference>
<organism evidence="9 10">
    <name type="scientific">Stylophora pistillata</name>
    <name type="common">Smooth cauliflower coral</name>
    <dbReference type="NCBI Taxonomy" id="50429"/>
    <lineage>
        <taxon>Eukaryota</taxon>
        <taxon>Metazoa</taxon>
        <taxon>Cnidaria</taxon>
        <taxon>Anthozoa</taxon>
        <taxon>Hexacorallia</taxon>
        <taxon>Scleractinia</taxon>
        <taxon>Astrocoeniina</taxon>
        <taxon>Pocilloporidae</taxon>
        <taxon>Stylophora</taxon>
    </lineage>
</organism>
<dbReference type="GO" id="GO:0005524">
    <property type="term" value="F:ATP binding"/>
    <property type="evidence" value="ECO:0007669"/>
    <property type="project" value="UniProtKB-KW"/>
</dbReference>
<evidence type="ECO:0000256" key="5">
    <source>
        <dbReference type="ARBA" id="ARBA00022840"/>
    </source>
</evidence>
<evidence type="ECO:0000256" key="1">
    <source>
        <dbReference type="ARBA" id="ARBA00008226"/>
    </source>
</evidence>
<dbReference type="PRINTS" id="PR01045">
    <property type="entry name" value="TRNASYNTHGB"/>
</dbReference>
<sequence length="306" mass="34076">MIVEQANLCVEEAGVHWVQDKDLLKEVVGLVEWPVVLLGRIDQDFMSLPEEVTVTYMQEHQRYFACRDAVGRLAPYFLVVSNITASDGGKQITEGNERVLRARLSDAQFCEAQDRKIPLSHYADQLSELVFHEKLGTLAEKVGRLEKLTVSMASKGNVDAVQAQQVAKLCKADLMTEMVAEFPKLQGTMGCYYAQDQGKEIAQAIEDHYAPRGAFESLPEVKLGRLVGLADRIDTLVGFFAVGIRPTGSKDPYALRRAALAVIRLIESGFDFTLPDLISWSYGAYKNLPKEALSLEQVNQDLLAFF</sequence>
<dbReference type="GO" id="GO:0005829">
    <property type="term" value="C:cytosol"/>
    <property type="evidence" value="ECO:0007669"/>
    <property type="project" value="TreeGrafter"/>
</dbReference>
<evidence type="ECO:0000256" key="8">
    <source>
        <dbReference type="ARBA" id="ARBA00047937"/>
    </source>
</evidence>
<comment type="similarity">
    <text evidence="1">Belongs to the class-II aminoacyl-tRNA synthetase family.</text>
</comment>
<dbReference type="GO" id="GO:0006426">
    <property type="term" value="P:glycyl-tRNA aminoacylation"/>
    <property type="evidence" value="ECO:0007669"/>
    <property type="project" value="InterPro"/>
</dbReference>
<evidence type="ECO:0000256" key="3">
    <source>
        <dbReference type="ARBA" id="ARBA00022598"/>
    </source>
</evidence>
<evidence type="ECO:0000256" key="7">
    <source>
        <dbReference type="ARBA" id="ARBA00023146"/>
    </source>
</evidence>
<dbReference type="InterPro" id="IPR015944">
    <property type="entry name" value="Gly-tRNA-synth_bsu"/>
</dbReference>
<keyword evidence="10" id="KW-1185">Reference proteome</keyword>
<dbReference type="InterPro" id="IPR006194">
    <property type="entry name" value="Gly-tRNA-synth_heterodimer"/>
</dbReference>
<gene>
    <name evidence="9" type="primary">glyS</name>
    <name evidence="9" type="ORF">AWC38_SpisGene25742</name>
</gene>
<keyword evidence="6" id="KW-0648">Protein biosynthesis</keyword>
<evidence type="ECO:0000256" key="4">
    <source>
        <dbReference type="ARBA" id="ARBA00022741"/>
    </source>
</evidence>
<dbReference type="PANTHER" id="PTHR30075">
    <property type="entry name" value="GLYCYL-TRNA SYNTHETASE"/>
    <property type="match status" value="1"/>
</dbReference>
<dbReference type="Proteomes" id="UP000225706">
    <property type="component" value="Unassembled WGS sequence"/>
</dbReference>
<proteinExistence type="inferred from homology"/>
<keyword evidence="5" id="KW-0067">ATP-binding</keyword>
<dbReference type="STRING" id="50429.A0A2B4PJZ5"/>
<name>A0A2B4PJZ5_STYPI</name>
<dbReference type="PANTHER" id="PTHR30075:SF2">
    <property type="entry name" value="GLYCINE--TRNA LIGASE, CHLOROPLASTIC_MITOCHONDRIAL 2"/>
    <property type="match status" value="1"/>
</dbReference>
<keyword evidence="3 9" id="KW-0436">Ligase</keyword>
<dbReference type="EMBL" id="LSMT01005539">
    <property type="protein sequence ID" value="PFW92157.1"/>
    <property type="molecule type" value="Genomic_DNA"/>
</dbReference>
<feature type="non-terminal residue" evidence="9">
    <location>
        <position position="306"/>
    </location>
</feature>
<accession>A0A2B4PJZ5</accession>
<evidence type="ECO:0000256" key="6">
    <source>
        <dbReference type="ARBA" id="ARBA00022917"/>
    </source>
</evidence>
<keyword evidence="4" id="KW-0547">Nucleotide-binding</keyword>
<dbReference type="AlphaFoldDB" id="A0A2B4PJZ5"/>
<comment type="catalytic activity">
    <reaction evidence="8">
        <text>tRNA(Gly) + glycine + ATP = glycyl-tRNA(Gly) + AMP + diphosphate</text>
        <dbReference type="Rhea" id="RHEA:16013"/>
        <dbReference type="Rhea" id="RHEA-COMP:9664"/>
        <dbReference type="Rhea" id="RHEA-COMP:9683"/>
        <dbReference type="ChEBI" id="CHEBI:30616"/>
        <dbReference type="ChEBI" id="CHEBI:33019"/>
        <dbReference type="ChEBI" id="CHEBI:57305"/>
        <dbReference type="ChEBI" id="CHEBI:78442"/>
        <dbReference type="ChEBI" id="CHEBI:78522"/>
        <dbReference type="ChEBI" id="CHEBI:456215"/>
        <dbReference type="EC" id="6.1.1.14"/>
    </reaction>
</comment>
<dbReference type="NCBIfam" id="TIGR00211">
    <property type="entry name" value="glyS"/>
    <property type="match status" value="1"/>
</dbReference>
<dbReference type="Pfam" id="PF02092">
    <property type="entry name" value="tRNA_synt_2f"/>
    <property type="match status" value="1"/>
</dbReference>
<comment type="caution">
    <text evidence="9">The sequence shown here is derived from an EMBL/GenBank/DDBJ whole genome shotgun (WGS) entry which is preliminary data.</text>
</comment>
<dbReference type="PROSITE" id="PS50861">
    <property type="entry name" value="AA_TRNA_LIGASE_II_GLYAB"/>
    <property type="match status" value="1"/>
</dbReference>
<dbReference type="OrthoDB" id="6753009at2759"/>
<evidence type="ECO:0000313" key="10">
    <source>
        <dbReference type="Proteomes" id="UP000225706"/>
    </source>
</evidence>
<dbReference type="SUPFAM" id="SSF109604">
    <property type="entry name" value="HD-domain/PDEase-like"/>
    <property type="match status" value="1"/>
</dbReference>
<dbReference type="EC" id="6.1.1.14" evidence="2"/>
<keyword evidence="7" id="KW-0030">Aminoacyl-tRNA synthetase</keyword>
<protein>
    <recommendedName>
        <fullName evidence="2">glycine--tRNA ligase</fullName>
        <ecNumber evidence="2">6.1.1.14</ecNumber>
    </recommendedName>
</protein>
<evidence type="ECO:0000256" key="2">
    <source>
        <dbReference type="ARBA" id="ARBA00012829"/>
    </source>
</evidence>
<reference evidence="10" key="1">
    <citation type="journal article" date="2017" name="bioRxiv">
        <title>Comparative analysis of the genomes of Stylophora pistillata and Acropora digitifera provides evidence for extensive differences between species of corals.</title>
        <authorList>
            <person name="Voolstra C.R."/>
            <person name="Li Y."/>
            <person name="Liew Y.J."/>
            <person name="Baumgarten S."/>
            <person name="Zoccola D."/>
            <person name="Flot J.-F."/>
            <person name="Tambutte S."/>
            <person name="Allemand D."/>
            <person name="Aranda M."/>
        </authorList>
    </citation>
    <scope>NUCLEOTIDE SEQUENCE [LARGE SCALE GENOMIC DNA]</scope>
</reference>
<evidence type="ECO:0000313" key="9">
    <source>
        <dbReference type="EMBL" id="PFW92157.1"/>
    </source>
</evidence>